<dbReference type="EMBL" id="JAULSU010000004">
    <property type="protein sequence ID" value="KAK0619138.1"/>
    <property type="molecule type" value="Genomic_DNA"/>
</dbReference>
<comment type="caution">
    <text evidence="2">The sequence shown here is derived from an EMBL/GenBank/DDBJ whole genome shotgun (WGS) entry which is preliminary data.</text>
</comment>
<evidence type="ECO:0000313" key="3">
    <source>
        <dbReference type="Proteomes" id="UP001175000"/>
    </source>
</evidence>
<feature type="chain" id="PRO_5041219010" evidence="1">
    <location>
        <begin position="21"/>
        <end position="197"/>
    </location>
</feature>
<dbReference type="Proteomes" id="UP001175000">
    <property type="component" value="Unassembled WGS sequence"/>
</dbReference>
<sequence length="197" mass="21983">MRQLCKLSLLFSLFTALVGGQPYTTRVDNHLAKYDELLWKEPIDGPNLIPLNYKGLDYSIFQVDRYDGFIMPASGNQYAMSFEGRGNITAHSRHTTITLHSISYACSGGVPQPACAISIWGFRWKQLVAQRVVTFPALEPGHSPSEFVMNQTLFDQQWSGLTSVGFATARADNGEMIYSGLMVDELRYALVDVCDLC</sequence>
<proteinExistence type="predicted"/>
<gene>
    <name evidence="2" type="ORF">B0T14DRAFT_518616</name>
</gene>
<dbReference type="AlphaFoldDB" id="A0AA39WPD2"/>
<reference evidence="2" key="1">
    <citation type="submission" date="2023-06" db="EMBL/GenBank/DDBJ databases">
        <title>Genome-scale phylogeny and comparative genomics of the fungal order Sordariales.</title>
        <authorList>
            <consortium name="Lawrence Berkeley National Laboratory"/>
            <person name="Hensen N."/>
            <person name="Bonometti L."/>
            <person name="Westerberg I."/>
            <person name="Brannstrom I.O."/>
            <person name="Guillou S."/>
            <person name="Cros-Aarteil S."/>
            <person name="Calhoun S."/>
            <person name="Haridas S."/>
            <person name="Kuo A."/>
            <person name="Mondo S."/>
            <person name="Pangilinan J."/>
            <person name="Riley R."/>
            <person name="Labutti K."/>
            <person name="Andreopoulos B."/>
            <person name="Lipzen A."/>
            <person name="Chen C."/>
            <person name="Yanf M."/>
            <person name="Daum C."/>
            <person name="Ng V."/>
            <person name="Clum A."/>
            <person name="Steindorff A."/>
            <person name="Ohm R."/>
            <person name="Martin F."/>
            <person name="Silar P."/>
            <person name="Natvig D."/>
            <person name="Lalanne C."/>
            <person name="Gautier V."/>
            <person name="Ament-Velasquez S.L."/>
            <person name="Kruys A."/>
            <person name="Hutchinson M.I."/>
            <person name="Powell A.J."/>
            <person name="Barry K."/>
            <person name="Miller A.N."/>
            <person name="Grigoriev I.V."/>
            <person name="Debuchy R."/>
            <person name="Gladieux P."/>
            <person name="Thoren M.H."/>
            <person name="Johannesson H."/>
        </authorList>
    </citation>
    <scope>NUCLEOTIDE SEQUENCE</scope>
    <source>
        <strain evidence="2">CBS 606.72</strain>
    </source>
</reference>
<keyword evidence="3" id="KW-1185">Reference proteome</keyword>
<evidence type="ECO:0000313" key="2">
    <source>
        <dbReference type="EMBL" id="KAK0619138.1"/>
    </source>
</evidence>
<evidence type="ECO:0000256" key="1">
    <source>
        <dbReference type="SAM" id="SignalP"/>
    </source>
</evidence>
<protein>
    <submittedName>
        <fullName evidence="2">Uncharacterized protein</fullName>
    </submittedName>
</protein>
<feature type="signal peptide" evidence="1">
    <location>
        <begin position="1"/>
        <end position="20"/>
    </location>
</feature>
<keyword evidence="1" id="KW-0732">Signal</keyword>
<accession>A0AA39WPD2</accession>
<organism evidence="2 3">
    <name type="scientific">Immersiella caudata</name>
    <dbReference type="NCBI Taxonomy" id="314043"/>
    <lineage>
        <taxon>Eukaryota</taxon>
        <taxon>Fungi</taxon>
        <taxon>Dikarya</taxon>
        <taxon>Ascomycota</taxon>
        <taxon>Pezizomycotina</taxon>
        <taxon>Sordariomycetes</taxon>
        <taxon>Sordariomycetidae</taxon>
        <taxon>Sordariales</taxon>
        <taxon>Lasiosphaeriaceae</taxon>
        <taxon>Immersiella</taxon>
    </lineage>
</organism>
<name>A0AA39WPD2_9PEZI</name>